<evidence type="ECO:0000259" key="1">
    <source>
        <dbReference type="Pfam" id="PF25262"/>
    </source>
</evidence>
<feature type="domain" description="DUF7864" evidence="3">
    <location>
        <begin position="5"/>
        <end position="186"/>
    </location>
</feature>
<evidence type="ECO:0000259" key="3">
    <source>
        <dbReference type="Pfam" id="PF25264"/>
    </source>
</evidence>
<evidence type="ECO:0000313" key="5">
    <source>
        <dbReference type="Proteomes" id="UP000195455"/>
    </source>
</evidence>
<dbReference type="NCBIfam" id="NF033445">
    <property type="entry name" value="BREX_PglZ_4"/>
    <property type="match status" value="1"/>
</dbReference>
<name>A0A1Y3TYF5_9FIRM</name>
<sequence>MSIGEVIRKIDRYLKKEAVGSLVVDVQNKTDLEAIVTWYQLPHNTFIFASDADICNPDEFPTVDRLLDRLSKENKNFFVREISSFYMLKGERELLQELKELLSMSIAGHVIILTYRCEDYLRTLIKNDRRLENRIYILSGEQTPRPSLIFTIKGFKHDKSQTVVNGIHKIAKIIESDIAETIYVETAKSKTAFPFSLYSISEMRSPYEILCNFDRLTLELAQSFGTEEEWEYAVSEFQAYHTWEQLISAKIGNVQNLDLVISNFSLNAENKYWVWLYFIGMKLFGAGSDQYLNNAMAKANSPTDLIKNIYRLILEIDSEDIRFEAVYNRRKVLLRALGNPEDEVVNYCKIVISKEKKALNYLTDNTIQEKELVFKILDKYGLDYERSELLDVLKRVYPDLYFYLTPYHFRNDILDHYFQEYKFQKVINKIFPEFMDLVEQQAINRDYNVLLQPRSSFVENIDTTQAQTYFMDAMGVEYLGFIMSRCRDLQLMAKVTVCRCELPSITSRNKEFWEELSTARFPIISIDKIDKIKHHGEEGYDYSREDRKLPIHLIRELEIIDELLKKVKVNLVAGNFNKAILIADHGASRLAVIHETENLWAMESGGMHSGRCCPKSELDERPNSAADADDFWALANYDRFKGSRKANVEVHGGATLEEVTVPIIEITYLSNAIEVKLMPIDAPVNFIGTPEITVSFRKKAAIKIFATQSLMDVSVEIDGHTYDAKAVDDNFYVVSEMPDIRRAKSYTVNVYACGNLIADSLPLVVRKESGSEKSIL</sequence>
<proteinExistence type="predicted"/>
<feature type="domain" description="DUF7863" evidence="2">
    <location>
        <begin position="210"/>
        <end position="380"/>
    </location>
</feature>
<dbReference type="RefSeq" id="WP_087989663.1">
    <property type="nucleotide sequence ID" value="NZ_NFHM01000017.1"/>
</dbReference>
<dbReference type="Pfam" id="PF25264">
    <property type="entry name" value="DUF7864"/>
    <property type="match status" value="1"/>
</dbReference>
<dbReference type="AlphaFoldDB" id="A0A1Y3TYF5"/>
<gene>
    <name evidence="4" type="ORF">B5G26_11015</name>
</gene>
<organism evidence="4 5">
    <name type="scientific">Anaerotignum lactatifermentans</name>
    <dbReference type="NCBI Taxonomy" id="160404"/>
    <lineage>
        <taxon>Bacteria</taxon>
        <taxon>Bacillati</taxon>
        <taxon>Bacillota</taxon>
        <taxon>Clostridia</taxon>
        <taxon>Lachnospirales</taxon>
        <taxon>Anaerotignaceae</taxon>
        <taxon>Anaerotignum</taxon>
    </lineage>
</organism>
<dbReference type="Pfam" id="PF25262">
    <property type="entry name" value="DUF7862"/>
    <property type="match status" value="1"/>
</dbReference>
<dbReference type="InterPro" id="IPR057184">
    <property type="entry name" value="DUF7862"/>
</dbReference>
<dbReference type="InterPro" id="IPR057185">
    <property type="entry name" value="DUF7863"/>
</dbReference>
<dbReference type="Pfam" id="PF25263">
    <property type="entry name" value="DUF7863"/>
    <property type="match status" value="1"/>
</dbReference>
<dbReference type="InterPro" id="IPR057186">
    <property type="entry name" value="DUF7864"/>
</dbReference>
<evidence type="ECO:0000259" key="2">
    <source>
        <dbReference type="Pfam" id="PF25263"/>
    </source>
</evidence>
<accession>A0A1Y3TYF5</accession>
<protein>
    <recommendedName>
        <fullName evidence="6">BREX-4 system phosphatase PglZ</fullName>
    </recommendedName>
</protein>
<dbReference type="EMBL" id="NFHM01000017">
    <property type="protein sequence ID" value="OUN41572.1"/>
    <property type="molecule type" value="Genomic_DNA"/>
</dbReference>
<dbReference type="Proteomes" id="UP000195455">
    <property type="component" value="Unassembled WGS sequence"/>
</dbReference>
<reference evidence="5" key="1">
    <citation type="submission" date="2017-04" db="EMBL/GenBank/DDBJ databases">
        <title>Function of individual gut microbiota members based on whole genome sequencing of pure cultures obtained from chicken caecum.</title>
        <authorList>
            <person name="Medvecky M."/>
            <person name="Cejkova D."/>
            <person name="Polansky O."/>
            <person name="Karasova D."/>
            <person name="Kubasova T."/>
            <person name="Cizek A."/>
            <person name="Rychlik I."/>
        </authorList>
    </citation>
    <scope>NUCLEOTIDE SEQUENCE [LARGE SCALE GENOMIC DNA]</scope>
    <source>
        <strain evidence="5">An75</strain>
    </source>
</reference>
<evidence type="ECO:0000313" key="4">
    <source>
        <dbReference type="EMBL" id="OUN41572.1"/>
    </source>
</evidence>
<evidence type="ECO:0008006" key="6">
    <source>
        <dbReference type="Google" id="ProtNLM"/>
    </source>
</evidence>
<feature type="domain" description="DUF7862" evidence="1">
    <location>
        <begin position="689"/>
        <end position="768"/>
    </location>
</feature>
<comment type="caution">
    <text evidence="4">The sequence shown here is derived from an EMBL/GenBank/DDBJ whole genome shotgun (WGS) entry which is preliminary data.</text>
</comment>